<name>A0A9P0CTA1_9CUCU</name>
<dbReference type="Proteomes" id="UP001153636">
    <property type="component" value="Chromosome 3"/>
</dbReference>
<feature type="signal peptide" evidence="1">
    <location>
        <begin position="1"/>
        <end position="22"/>
    </location>
</feature>
<evidence type="ECO:0000313" key="2">
    <source>
        <dbReference type="EMBL" id="CAH1107894.1"/>
    </source>
</evidence>
<dbReference type="GO" id="GO:0005549">
    <property type="term" value="F:odorant binding"/>
    <property type="evidence" value="ECO:0007669"/>
    <property type="project" value="InterPro"/>
</dbReference>
<accession>A0A9P0CTA1</accession>
<gene>
    <name evidence="2" type="ORF">PSYICH_LOCUS8455</name>
</gene>
<proteinExistence type="predicted"/>
<dbReference type="EMBL" id="OV651815">
    <property type="protein sequence ID" value="CAH1107894.1"/>
    <property type="molecule type" value="Genomic_DNA"/>
</dbReference>
<keyword evidence="3" id="KW-1185">Reference proteome</keyword>
<reference evidence="2" key="1">
    <citation type="submission" date="2022-01" db="EMBL/GenBank/DDBJ databases">
        <authorList>
            <person name="King R."/>
        </authorList>
    </citation>
    <scope>NUCLEOTIDE SEQUENCE</scope>
</reference>
<feature type="chain" id="PRO_5040488277" evidence="1">
    <location>
        <begin position="23"/>
        <end position="140"/>
    </location>
</feature>
<dbReference type="AlphaFoldDB" id="A0A9P0CTA1"/>
<dbReference type="OrthoDB" id="6779241at2759"/>
<dbReference type="InterPro" id="IPR006170">
    <property type="entry name" value="PBP/GOBP"/>
</dbReference>
<keyword evidence="1" id="KW-0732">Signal</keyword>
<organism evidence="2 3">
    <name type="scientific">Psylliodes chrysocephalus</name>
    <dbReference type="NCBI Taxonomy" id="3402493"/>
    <lineage>
        <taxon>Eukaryota</taxon>
        <taxon>Metazoa</taxon>
        <taxon>Ecdysozoa</taxon>
        <taxon>Arthropoda</taxon>
        <taxon>Hexapoda</taxon>
        <taxon>Insecta</taxon>
        <taxon>Pterygota</taxon>
        <taxon>Neoptera</taxon>
        <taxon>Endopterygota</taxon>
        <taxon>Coleoptera</taxon>
        <taxon>Polyphaga</taxon>
        <taxon>Cucujiformia</taxon>
        <taxon>Chrysomeloidea</taxon>
        <taxon>Chrysomelidae</taxon>
        <taxon>Galerucinae</taxon>
        <taxon>Alticini</taxon>
        <taxon>Psylliodes</taxon>
    </lineage>
</organism>
<dbReference type="Gene3D" id="1.10.238.20">
    <property type="entry name" value="Pheromone/general odorant binding protein domain"/>
    <property type="match status" value="1"/>
</dbReference>
<dbReference type="InterPro" id="IPR036728">
    <property type="entry name" value="PBP_GOBP_sf"/>
</dbReference>
<dbReference type="Pfam" id="PF01395">
    <property type="entry name" value="PBP_GOBP"/>
    <property type="match status" value="1"/>
</dbReference>
<dbReference type="CDD" id="cd23992">
    <property type="entry name" value="PBP_GOBP"/>
    <property type="match status" value="1"/>
</dbReference>
<dbReference type="SUPFAM" id="SSF47565">
    <property type="entry name" value="Insect pheromone/odorant-binding proteins"/>
    <property type="match status" value="1"/>
</dbReference>
<evidence type="ECO:0000256" key="1">
    <source>
        <dbReference type="SAM" id="SignalP"/>
    </source>
</evidence>
<protein>
    <submittedName>
        <fullName evidence="2">Uncharacterized protein</fullName>
    </submittedName>
</protein>
<evidence type="ECO:0000313" key="3">
    <source>
        <dbReference type="Proteomes" id="UP001153636"/>
    </source>
</evidence>
<sequence>MAQPVTRMAGLFLLCFICLAVAQDQARFAEAMAKFEKVNGYDECLKSSGAKKEDVFAFPPKDTNEVLCFLKCIMEKNGLLNSDGSVKTEEVGKYFKDQFAAEQPEKFFEVVKKCTDGLKIVDCGGIKTLNDCMFAALKSP</sequence>